<proteinExistence type="predicted"/>
<dbReference type="AlphaFoldDB" id="A0A401TIN6"/>
<accession>A0A401TIN6</accession>
<evidence type="ECO:0000313" key="3">
    <source>
        <dbReference type="Proteomes" id="UP000287033"/>
    </source>
</evidence>
<feature type="non-terminal residue" evidence="2">
    <location>
        <position position="70"/>
    </location>
</feature>
<sequence>MSSVSEPRDTAAAPAAPRSSLAGLREANSPTQGSCFLLQIGLSRVTVSLSGLELPVRTVKNLSFQLLERK</sequence>
<protein>
    <submittedName>
        <fullName evidence="2">Uncharacterized protein</fullName>
    </submittedName>
</protein>
<evidence type="ECO:0000313" key="2">
    <source>
        <dbReference type="EMBL" id="GCC42509.1"/>
    </source>
</evidence>
<comment type="caution">
    <text evidence="2">The sequence shown here is derived from an EMBL/GenBank/DDBJ whole genome shotgun (WGS) entry which is preliminary data.</text>
</comment>
<gene>
    <name evidence="2" type="ORF">chiPu_0026746</name>
</gene>
<feature type="region of interest" description="Disordered" evidence="1">
    <location>
        <begin position="1"/>
        <end position="29"/>
    </location>
</feature>
<evidence type="ECO:0000256" key="1">
    <source>
        <dbReference type="SAM" id="MobiDB-lite"/>
    </source>
</evidence>
<dbReference type="Proteomes" id="UP000287033">
    <property type="component" value="Unassembled WGS sequence"/>
</dbReference>
<reference evidence="2 3" key="1">
    <citation type="journal article" date="2018" name="Nat. Ecol. Evol.">
        <title>Shark genomes provide insights into elasmobranch evolution and the origin of vertebrates.</title>
        <authorList>
            <person name="Hara Y"/>
            <person name="Yamaguchi K"/>
            <person name="Onimaru K"/>
            <person name="Kadota M"/>
            <person name="Koyanagi M"/>
            <person name="Keeley SD"/>
            <person name="Tatsumi K"/>
            <person name="Tanaka K"/>
            <person name="Motone F"/>
            <person name="Kageyama Y"/>
            <person name="Nozu R"/>
            <person name="Adachi N"/>
            <person name="Nishimura O"/>
            <person name="Nakagawa R"/>
            <person name="Tanegashima C"/>
            <person name="Kiyatake I"/>
            <person name="Matsumoto R"/>
            <person name="Murakumo K"/>
            <person name="Nishida K"/>
            <person name="Terakita A"/>
            <person name="Kuratani S"/>
            <person name="Sato K"/>
            <person name="Hyodo S Kuraku.S."/>
        </authorList>
    </citation>
    <scope>NUCLEOTIDE SEQUENCE [LARGE SCALE GENOMIC DNA]</scope>
</reference>
<name>A0A401TIN6_CHIPU</name>
<organism evidence="2 3">
    <name type="scientific">Chiloscyllium punctatum</name>
    <name type="common">Brownbanded bambooshark</name>
    <name type="synonym">Hemiscyllium punctatum</name>
    <dbReference type="NCBI Taxonomy" id="137246"/>
    <lineage>
        <taxon>Eukaryota</taxon>
        <taxon>Metazoa</taxon>
        <taxon>Chordata</taxon>
        <taxon>Craniata</taxon>
        <taxon>Vertebrata</taxon>
        <taxon>Chondrichthyes</taxon>
        <taxon>Elasmobranchii</taxon>
        <taxon>Galeomorphii</taxon>
        <taxon>Galeoidea</taxon>
        <taxon>Orectolobiformes</taxon>
        <taxon>Hemiscylliidae</taxon>
        <taxon>Chiloscyllium</taxon>
    </lineage>
</organism>
<keyword evidence="3" id="KW-1185">Reference proteome</keyword>
<dbReference type="EMBL" id="BEZZ01086491">
    <property type="protein sequence ID" value="GCC42509.1"/>
    <property type="molecule type" value="Genomic_DNA"/>
</dbReference>